<name>A0A554SH72_9ACTN</name>
<sequence length="370" mass="41611">MGSKKTDSMDTIWPISPHTAAKHDLLRNYLGAWFAIFGQSSNHDKVNFVDGFAGPGVYAAGEEGSPIVALRALLEHSAVDKFAGTQFNFLFNEHDPQRLDALKAMVERLRYELGEFPPNVNLRFENRNFHDLGQDILGSMKETEVLAPTFFFVDPFGYKDVPLELMQKLLAYRACEMLIYFDFNSVNRFATAGNVDEHFEALFGTHAFTEAPASGPARHEYLRDLYEQQLRDVGRFTYVRSFAMVRGTGHVGYYLFFCTRDLQAFDKMKAQMWKLDPSGSYRFEDRLADVLVLFEAGGSTEPLKEWLLERFAGQTVPIQVVIDTVIAETPYYSGQVKTKTLAPMNRAGVIGGANQKTVGQFPAGTSVVFP</sequence>
<reference evidence="1 2" key="1">
    <citation type="submission" date="2019-07" db="EMBL/GenBank/DDBJ databases">
        <authorList>
            <person name="Zhao L.H."/>
        </authorList>
    </citation>
    <scope>NUCLEOTIDE SEQUENCE [LARGE SCALE GENOMIC DNA]</scope>
    <source>
        <strain evidence="1 2">Co35</strain>
    </source>
</reference>
<protein>
    <submittedName>
        <fullName evidence="1">Three-Cys-motif partner protein TcmP</fullName>
    </submittedName>
</protein>
<dbReference type="AlphaFoldDB" id="A0A554SH72"/>
<gene>
    <name evidence="1" type="primary">tcmP</name>
    <name evidence="1" type="ORF">FNM00_04515</name>
</gene>
<organism evidence="1 2">
    <name type="scientific">Aeromicrobium piscarium</name>
    <dbReference type="NCBI Taxonomy" id="2590901"/>
    <lineage>
        <taxon>Bacteria</taxon>
        <taxon>Bacillati</taxon>
        <taxon>Actinomycetota</taxon>
        <taxon>Actinomycetes</taxon>
        <taxon>Propionibacteriales</taxon>
        <taxon>Nocardioidaceae</taxon>
        <taxon>Aeromicrobium</taxon>
    </lineage>
</organism>
<keyword evidence="2" id="KW-1185">Reference proteome</keyword>
<dbReference type="RefSeq" id="WP_143911867.1">
    <property type="nucleotide sequence ID" value="NZ_VLNT01000002.1"/>
</dbReference>
<evidence type="ECO:0000313" key="2">
    <source>
        <dbReference type="Proteomes" id="UP000316988"/>
    </source>
</evidence>
<dbReference type="Proteomes" id="UP000316988">
    <property type="component" value="Unassembled WGS sequence"/>
</dbReference>
<accession>A0A554SH72</accession>
<dbReference type="InterPro" id="IPR031009">
    <property type="entry name" value="Tcm_partner"/>
</dbReference>
<evidence type="ECO:0000313" key="1">
    <source>
        <dbReference type="EMBL" id="TSD65687.1"/>
    </source>
</evidence>
<comment type="caution">
    <text evidence="1">The sequence shown here is derived from an EMBL/GenBank/DDBJ whole genome shotgun (WGS) entry which is preliminary data.</text>
</comment>
<dbReference type="EMBL" id="VLNT01000002">
    <property type="protein sequence ID" value="TSD65687.1"/>
    <property type="molecule type" value="Genomic_DNA"/>
</dbReference>
<proteinExistence type="predicted"/>
<dbReference type="OrthoDB" id="5070486at2"/>
<dbReference type="NCBIfam" id="TIGR04474">
    <property type="entry name" value="tcm_partner"/>
    <property type="match status" value="1"/>
</dbReference>